<dbReference type="EMBL" id="JASMQC010000011">
    <property type="protein sequence ID" value="KAK1941612.1"/>
    <property type="molecule type" value="Genomic_DNA"/>
</dbReference>
<dbReference type="Proteomes" id="UP001259832">
    <property type="component" value="Unassembled WGS sequence"/>
</dbReference>
<dbReference type="Gene3D" id="3.30.70.260">
    <property type="match status" value="1"/>
</dbReference>
<protein>
    <recommendedName>
        <fullName evidence="4">Mesoderm development candidate 2</fullName>
    </recommendedName>
</protein>
<evidence type="ECO:0000313" key="3">
    <source>
        <dbReference type="Proteomes" id="UP001259832"/>
    </source>
</evidence>
<dbReference type="InterPro" id="IPR019330">
    <property type="entry name" value="MESD"/>
</dbReference>
<comment type="caution">
    <text evidence="2">The sequence shown here is derived from an EMBL/GenBank/DDBJ whole genome shotgun (WGS) entry which is preliminary data.</text>
</comment>
<organism evidence="2 3">
    <name type="scientific">Phytophthora citrophthora</name>
    <dbReference type="NCBI Taxonomy" id="4793"/>
    <lineage>
        <taxon>Eukaryota</taxon>
        <taxon>Sar</taxon>
        <taxon>Stramenopiles</taxon>
        <taxon>Oomycota</taxon>
        <taxon>Peronosporomycetes</taxon>
        <taxon>Peronosporales</taxon>
        <taxon>Peronosporaceae</taxon>
        <taxon>Phytophthora</taxon>
    </lineage>
</organism>
<dbReference type="GO" id="GO:0006457">
    <property type="term" value="P:protein folding"/>
    <property type="evidence" value="ECO:0007669"/>
    <property type="project" value="InterPro"/>
</dbReference>
<evidence type="ECO:0000256" key="1">
    <source>
        <dbReference type="SAM" id="MobiDB-lite"/>
    </source>
</evidence>
<keyword evidence="3" id="KW-1185">Reference proteome</keyword>
<dbReference type="AlphaFoldDB" id="A0AAD9GN32"/>
<gene>
    <name evidence="2" type="ORF">P3T76_006676</name>
</gene>
<sequence>MQHGNNVSHLHAGTLPPSRIPRTCNSRVFCSSRRKQACEQHFAEELLLGDKVSVGWWSLQLLLLLVLLLQSLDCCHTKTIDYEALEKAWEAGDDEQELRTEGDEHYRQLGDKNEKVAKALGPQMIFVTMNNRHSEPLPDIASRWKEMLWNGGVEVNIYEVADSKLLVGLQKGIFVDDVRRFLDEQHEVREYEWNGDTYTNRPRHKKKRTEKFRTKESDTGAKNSKRTKGSQAKRNYPRRKPTQTEFAATRSNDEL</sequence>
<accession>A0AAD9GN32</accession>
<feature type="compositionally biased region" description="Polar residues" evidence="1">
    <location>
        <begin position="243"/>
        <end position="255"/>
    </location>
</feature>
<feature type="compositionally biased region" description="Basic residues" evidence="1">
    <location>
        <begin position="201"/>
        <end position="210"/>
    </location>
</feature>
<name>A0AAD9GN32_9STRA</name>
<evidence type="ECO:0008006" key="4">
    <source>
        <dbReference type="Google" id="ProtNLM"/>
    </source>
</evidence>
<dbReference type="Pfam" id="PF10185">
    <property type="entry name" value="Mesd"/>
    <property type="match status" value="1"/>
</dbReference>
<reference evidence="2" key="1">
    <citation type="submission" date="2023-08" db="EMBL/GenBank/DDBJ databases">
        <title>Reference Genome Resource for the Citrus Pathogen Phytophthora citrophthora.</title>
        <authorList>
            <person name="Moller H."/>
            <person name="Coetzee B."/>
            <person name="Rose L.J."/>
            <person name="Van Niekerk J.M."/>
        </authorList>
    </citation>
    <scope>NUCLEOTIDE SEQUENCE</scope>
    <source>
        <strain evidence="2">STE-U-9442</strain>
    </source>
</reference>
<evidence type="ECO:0000313" key="2">
    <source>
        <dbReference type="EMBL" id="KAK1941612.1"/>
    </source>
</evidence>
<proteinExistence type="predicted"/>
<feature type="region of interest" description="Disordered" evidence="1">
    <location>
        <begin position="196"/>
        <end position="255"/>
    </location>
</feature>